<gene>
    <name evidence="2" type="ORF">ACFO8Q_10170</name>
</gene>
<dbReference type="Pfam" id="PF13472">
    <property type="entry name" value="Lipase_GDSL_2"/>
    <property type="match status" value="1"/>
</dbReference>
<evidence type="ECO:0000313" key="2">
    <source>
        <dbReference type="EMBL" id="MFC4767723.1"/>
    </source>
</evidence>
<dbReference type="Proteomes" id="UP001596002">
    <property type="component" value="Unassembled WGS sequence"/>
</dbReference>
<dbReference type="RefSeq" id="WP_380025643.1">
    <property type="nucleotide sequence ID" value="NZ_JBHSHC010000086.1"/>
</dbReference>
<dbReference type="Gene3D" id="3.40.50.1110">
    <property type="entry name" value="SGNH hydrolase"/>
    <property type="match status" value="1"/>
</dbReference>
<evidence type="ECO:0000259" key="1">
    <source>
        <dbReference type="Pfam" id="PF13472"/>
    </source>
</evidence>
<accession>A0ABV9Q164</accession>
<dbReference type="EMBL" id="JBHSHC010000086">
    <property type="protein sequence ID" value="MFC4767723.1"/>
    <property type="molecule type" value="Genomic_DNA"/>
</dbReference>
<name>A0ABV9Q164_9BACL</name>
<sequence length="216" mass="24190">MIFYTALGDSITVGKSASSPNRTYVRLVTFMLQRQSNQVHHLIFARSGWTSGSLVQAVLWNSPASLQQSTTISIWIGGNDLVRAGLITPQSRLPLVLTERLANYQRHLEILLAFIRKRSRAKIVLCTQYTPFPNTPLACETIARLNTITSNVANRYQTMLAPADTWFAGHESDLIAGYRHGRIEDAKVNFPFGPYPIHPNDKGHAVIAHHLIPYIK</sequence>
<comment type="caution">
    <text evidence="2">The sequence shown here is derived from an EMBL/GenBank/DDBJ whole genome shotgun (WGS) entry which is preliminary data.</text>
</comment>
<dbReference type="GO" id="GO:0016787">
    <property type="term" value="F:hydrolase activity"/>
    <property type="evidence" value="ECO:0007669"/>
    <property type="project" value="UniProtKB-KW"/>
</dbReference>
<protein>
    <submittedName>
        <fullName evidence="2">SGNH/GDSL hydrolase family protein</fullName>
    </submittedName>
</protein>
<keyword evidence="3" id="KW-1185">Reference proteome</keyword>
<dbReference type="InterPro" id="IPR036514">
    <property type="entry name" value="SGNH_hydro_sf"/>
</dbReference>
<dbReference type="CDD" id="cd00229">
    <property type="entry name" value="SGNH_hydrolase"/>
    <property type="match status" value="1"/>
</dbReference>
<feature type="domain" description="SGNH hydrolase-type esterase" evidence="1">
    <location>
        <begin position="6"/>
        <end position="206"/>
    </location>
</feature>
<proteinExistence type="predicted"/>
<evidence type="ECO:0000313" key="3">
    <source>
        <dbReference type="Proteomes" id="UP001596002"/>
    </source>
</evidence>
<keyword evidence="2" id="KW-0378">Hydrolase</keyword>
<reference evidence="3" key="1">
    <citation type="journal article" date="2019" name="Int. J. Syst. Evol. Microbiol.">
        <title>The Global Catalogue of Microorganisms (GCM) 10K type strain sequencing project: providing services to taxonomists for standard genome sequencing and annotation.</title>
        <authorList>
            <consortium name="The Broad Institute Genomics Platform"/>
            <consortium name="The Broad Institute Genome Sequencing Center for Infectious Disease"/>
            <person name="Wu L."/>
            <person name="Ma J."/>
        </authorList>
    </citation>
    <scope>NUCLEOTIDE SEQUENCE [LARGE SCALE GENOMIC DNA]</scope>
    <source>
        <strain evidence="3">WYCCWR 12678</strain>
    </source>
</reference>
<dbReference type="SUPFAM" id="SSF52266">
    <property type="entry name" value="SGNH hydrolase"/>
    <property type="match status" value="1"/>
</dbReference>
<organism evidence="2 3">
    <name type="scientific">Effusibacillus consociatus</name>
    <dbReference type="NCBI Taxonomy" id="1117041"/>
    <lineage>
        <taxon>Bacteria</taxon>
        <taxon>Bacillati</taxon>
        <taxon>Bacillota</taxon>
        <taxon>Bacilli</taxon>
        <taxon>Bacillales</taxon>
        <taxon>Alicyclobacillaceae</taxon>
        <taxon>Effusibacillus</taxon>
    </lineage>
</organism>
<dbReference type="InterPro" id="IPR013830">
    <property type="entry name" value="SGNH_hydro"/>
</dbReference>